<evidence type="ECO:0000313" key="3">
    <source>
        <dbReference type="Proteomes" id="UP001174136"/>
    </source>
</evidence>
<feature type="compositionally biased region" description="Low complexity" evidence="1">
    <location>
        <begin position="786"/>
        <end position="795"/>
    </location>
</feature>
<feature type="region of interest" description="Disordered" evidence="1">
    <location>
        <begin position="1028"/>
        <end position="1057"/>
    </location>
</feature>
<feature type="region of interest" description="Disordered" evidence="1">
    <location>
        <begin position="350"/>
        <end position="992"/>
    </location>
</feature>
<feature type="compositionally biased region" description="Basic and acidic residues" evidence="1">
    <location>
        <begin position="498"/>
        <end position="511"/>
    </location>
</feature>
<accession>A0AA47MBH8</accession>
<feature type="compositionally biased region" description="Polar residues" evidence="1">
    <location>
        <begin position="694"/>
        <end position="720"/>
    </location>
</feature>
<comment type="caution">
    <text evidence="2">The sequence shown here is derived from an EMBL/GenBank/DDBJ whole genome shotgun (WGS) entry which is preliminary data.</text>
</comment>
<feature type="compositionally biased region" description="Polar residues" evidence="1">
    <location>
        <begin position="34"/>
        <end position="47"/>
    </location>
</feature>
<proteinExistence type="predicted"/>
<feature type="compositionally biased region" description="Polar residues" evidence="1">
    <location>
        <begin position="844"/>
        <end position="853"/>
    </location>
</feature>
<gene>
    <name evidence="2" type="primary">BDP1_0</name>
    <name evidence="2" type="ORF">N1851_026585</name>
</gene>
<reference evidence="2" key="1">
    <citation type="journal article" date="2023" name="Front. Mar. Sci.">
        <title>A new Merluccius polli reference genome to investigate the effects of global change in West African waters.</title>
        <authorList>
            <person name="Mateo J.L."/>
            <person name="Blanco-Fernandez C."/>
            <person name="Garcia-Vazquez E."/>
            <person name="Machado-Schiaffino G."/>
        </authorList>
    </citation>
    <scope>NUCLEOTIDE SEQUENCE</scope>
    <source>
        <strain evidence="2">C29</strain>
        <tissue evidence="2">Fin</tissue>
    </source>
</reference>
<dbReference type="EMBL" id="JAOPHQ010004928">
    <property type="protein sequence ID" value="KAK0137219.1"/>
    <property type="molecule type" value="Genomic_DNA"/>
</dbReference>
<name>A0AA47MBH8_MERPO</name>
<evidence type="ECO:0000313" key="2">
    <source>
        <dbReference type="EMBL" id="KAK0137219.1"/>
    </source>
</evidence>
<feature type="compositionally biased region" description="Polar residues" evidence="1">
    <location>
        <begin position="938"/>
        <end position="962"/>
    </location>
</feature>
<feature type="compositionally biased region" description="Polar residues" evidence="1">
    <location>
        <begin position="624"/>
        <end position="655"/>
    </location>
</feature>
<sequence length="1057" mass="111939">MPASDTVTKPAKPPRARDVKLQRCGKQGKAAEPVTNSQDAPLATNSKDAPDTVETHVSDALSTEQVDEEESPLTQAKKRKLEYDDDDDDDDHNDNSSQDEDEVSTVKINLKPTRYGRMPKATQHLTYPTKEDSSSPRRPPTTSTPRPKSSKKPRLVTLRASQSDCSDDEEEEGGWKKPERAGVVEEEEEEENPPHASDPTKDSCAPVFVPASLRSPQPVVSVVEETMEELDILVNVPDVLDLSQDISHHAACEHAQEETDTVPFEHSLDLLADVINFLSPEHVEVSDNEAAHTLLTIGNRSLQSLLAHIEDPSAPNYATEEDVDPNCDIQSPFLPPVTALSDAPTCMGDATHLHSSATHNDPGTLTEDEPIRDTPAKSISSNKLPAALSTEPEPSQRESTEETTVVVAASSPQSKCGQLPKVKPRPNLLRSSRVARPTQKPVTKAPKPDGNQMLEAMHKEDASEEAPSPPAAEGTSSVGPMDCAPQSFSPPLPTSGGEIREETPARQEETAGRGQSLELEPQSETSVKSDFQDETSANMTLETGPEVATGSESGTDSTPSRSSVKISAEGKLSDSPAKVTEVVPPCLTSTRRRPFPKVKPNLGRQGSAAPSVESSDLAKASPDGSASSSQPQFTEDMVTQSESESTDGATNDTKTSSPNSSSSVLLTEMGSTLTPPGTGISREERRAVGVESPGRSQSQLQPTKGNLSDIGSSVAHSEQQPFVHHRPHSELGTQSKNDQHVVTSPLQILKKTSQPLGSETSGCTGLQRACEDSKQETSSPGTPGMSVSSIVSTTPVPLPPQSDKQSSAVEGGPAGGAGADRPAAGSKDSVSNVSLSQTEEETTRTNPQSTATTQRRRFSKVKPKPNLGNQASRVGHAKQLPTGRQVTQSNPDTGSDTLREALPLSLQSGGDVSDEHIRPLRSSSVSVQLSSVAASETELLTNPSKNPSCMVSQTSSIVSQPFETSESPEPPRAPEATLTGETIGEGMTSGQGASWLIENPFIALDSSVDEVFPSAAVPTALPFGQAKSQAFTLDQAPPAEPLSPHATETATPSPQTG</sequence>
<keyword evidence="3" id="KW-1185">Reference proteome</keyword>
<feature type="compositionally biased region" description="Basic and acidic residues" evidence="1">
    <location>
        <begin position="48"/>
        <end position="57"/>
    </location>
</feature>
<feature type="compositionally biased region" description="Polar residues" evidence="1">
    <location>
        <begin position="828"/>
        <end position="837"/>
    </location>
</feature>
<protein>
    <submittedName>
        <fullName evidence="2">Transcription factor TFIIIB component B</fullName>
    </submittedName>
</protein>
<feature type="compositionally biased region" description="Polar residues" evidence="1">
    <location>
        <begin position="353"/>
        <end position="363"/>
    </location>
</feature>
<dbReference type="AlphaFoldDB" id="A0AA47MBH8"/>
<feature type="compositionally biased region" description="Acidic residues" evidence="1">
    <location>
        <begin position="83"/>
        <end position="103"/>
    </location>
</feature>
<feature type="compositionally biased region" description="Polar residues" evidence="1">
    <location>
        <begin position="550"/>
        <end position="565"/>
    </location>
</feature>
<dbReference type="Proteomes" id="UP001174136">
    <property type="component" value="Unassembled WGS sequence"/>
</dbReference>
<organism evidence="2 3">
    <name type="scientific">Merluccius polli</name>
    <name type="common">Benguela hake</name>
    <name type="synonym">Merluccius cadenati</name>
    <dbReference type="NCBI Taxonomy" id="89951"/>
    <lineage>
        <taxon>Eukaryota</taxon>
        <taxon>Metazoa</taxon>
        <taxon>Chordata</taxon>
        <taxon>Craniata</taxon>
        <taxon>Vertebrata</taxon>
        <taxon>Euteleostomi</taxon>
        <taxon>Actinopterygii</taxon>
        <taxon>Neopterygii</taxon>
        <taxon>Teleostei</taxon>
        <taxon>Neoteleostei</taxon>
        <taxon>Acanthomorphata</taxon>
        <taxon>Zeiogadaria</taxon>
        <taxon>Gadariae</taxon>
        <taxon>Gadiformes</taxon>
        <taxon>Gadoidei</taxon>
        <taxon>Merlucciidae</taxon>
        <taxon>Merluccius</taxon>
    </lineage>
</organism>
<feature type="compositionally biased region" description="Low complexity" evidence="1">
    <location>
        <begin position="922"/>
        <end position="935"/>
    </location>
</feature>
<feature type="compositionally biased region" description="Polar residues" evidence="1">
    <location>
        <begin position="522"/>
        <end position="541"/>
    </location>
</feature>
<evidence type="ECO:0000256" key="1">
    <source>
        <dbReference type="SAM" id="MobiDB-lite"/>
    </source>
</evidence>
<feature type="compositionally biased region" description="Polar residues" evidence="1">
    <location>
        <begin position="1046"/>
        <end position="1057"/>
    </location>
</feature>
<feature type="compositionally biased region" description="Polar residues" evidence="1">
    <location>
        <begin position="882"/>
        <end position="896"/>
    </location>
</feature>
<feature type="compositionally biased region" description="Basic residues" evidence="1">
    <location>
        <begin position="854"/>
        <end position="863"/>
    </location>
</feature>
<feature type="compositionally biased region" description="Polar residues" evidence="1">
    <location>
        <begin position="731"/>
        <end position="764"/>
    </location>
</feature>
<feature type="region of interest" description="Disordered" evidence="1">
    <location>
        <begin position="1"/>
        <end position="206"/>
    </location>
</feature>
<feature type="compositionally biased region" description="Basic and acidic residues" evidence="1">
    <location>
        <begin position="173"/>
        <end position="183"/>
    </location>
</feature>